<name>A0ABS3UUH0_9ACTN</name>
<feature type="chain" id="PRO_5045874894" evidence="2">
    <location>
        <begin position="24"/>
        <end position="695"/>
    </location>
</feature>
<dbReference type="SMART" id="SM00701">
    <property type="entry name" value="PGRP"/>
    <property type="match status" value="1"/>
</dbReference>
<dbReference type="PANTHER" id="PTHR11022">
    <property type="entry name" value="PEPTIDOGLYCAN RECOGNITION PROTEIN"/>
    <property type="match status" value="1"/>
</dbReference>
<sequence>MRRNRLTARLATALVAAPVVAVAITGGTAEQAAAPAEPVLQTFPLTEGSREAVTVRRSMRLVAGTAGSRTAELARRTTEPFSLVGVTWSDPKAVPAGAIEVRTRVAATGRWTSWQRLETDNPDASAGAGGPHVRGASDPLWVGPSDGVQARVTAPGGITGLRVDLINPDARDTTPASGPTTPVLVAGRAADREQRAGVALPLRPVPRMVTRVGWRADESIVEEPPEYTGAVHVVFVHHTATGNSYGCAQSAGIVRGIEAYHVKSKGWNDIGYNFLVDKCGRIFEGRAGGVNRSVLGAHTLGFNKNASAVAVIGDYGSAAVPARARAAVAQVAAYKLGAWRNSPLGRVRLVSTGSDRYPAGRAAVLNRISGHRDTGRTECPGNSLYALLPSIRRMAGAAPSGLRYRGVGQALRRVGRYYTKGTAGPAWVLDTPSQMLDRFEVWVDGRLRTAVPGGHRQAAVRLTPGEHTVTVKAVHLSGRTATTSAKIVADAVAPVFTRAPLVSLREGAVGTTAPVRVDWGLRDASGLRSVRISGKTLTGAARRITGAVRLGAPRTWSVNVTDSAGNTKNGAITRTPVLSTEAGTPRTGTWRTVRNHGHLGGAAVAASAAGSSLTWRFTGSSAALVAARTATSGRIRVYVDGAFQGVVDLRSGDTQYRRSVWTRTWRTSGTHTVQVRAEGTAGRPSVVLDGLVYLR</sequence>
<dbReference type="RefSeq" id="WP_208471400.1">
    <property type="nucleotide sequence ID" value="NZ_JAGFNS010000026.1"/>
</dbReference>
<keyword evidence="2" id="KW-0732">Signal</keyword>
<comment type="similarity">
    <text evidence="1">Belongs to the N-acetylmuramoyl-L-alanine amidase 2 family.</text>
</comment>
<dbReference type="SUPFAM" id="SSF55846">
    <property type="entry name" value="N-acetylmuramoyl-L-alanine amidase-like"/>
    <property type="match status" value="1"/>
</dbReference>
<reference evidence="4 5" key="1">
    <citation type="submission" date="2021-03" db="EMBL/GenBank/DDBJ databases">
        <title>Actinoplanes flavus sp. nov., a novel actinomycete isolated from Coconut Palm rhizosphere soil.</title>
        <authorList>
            <person name="Luo X."/>
        </authorList>
    </citation>
    <scope>NUCLEOTIDE SEQUENCE [LARGE SCALE GENOMIC DNA]</scope>
    <source>
        <strain evidence="4 5">NEAU-H7</strain>
    </source>
</reference>
<dbReference type="EMBL" id="JAGFNS010000026">
    <property type="protein sequence ID" value="MBO3742210.1"/>
    <property type="molecule type" value="Genomic_DNA"/>
</dbReference>
<dbReference type="InterPro" id="IPR015510">
    <property type="entry name" value="PGRP"/>
</dbReference>
<dbReference type="InterPro" id="IPR036505">
    <property type="entry name" value="Amidase/PGRP_sf"/>
</dbReference>
<evidence type="ECO:0000256" key="1">
    <source>
        <dbReference type="ARBA" id="ARBA00007553"/>
    </source>
</evidence>
<evidence type="ECO:0000259" key="3">
    <source>
        <dbReference type="SMART" id="SM00701"/>
    </source>
</evidence>
<dbReference type="InterPro" id="IPR002502">
    <property type="entry name" value="Amidase_domain"/>
</dbReference>
<evidence type="ECO:0000313" key="4">
    <source>
        <dbReference type="EMBL" id="MBO3742210.1"/>
    </source>
</evidence>
<organism evidence="4 5">
    <name type="scientific">Actinoplanes flavus</name>
    <dbReference type="NCBI Taxonomy" id="2820290"/>
    <lineage>
        <taxon>Bacteria</taxon>
        <taxon>Bacillati</taxon>
        <taxon>Actinomycetota</taxon>
        <taxon>Actinomycetes</taxon>
        <taxon>Micromonosporales</taxon>
        <taxon>Micromonosporaceae</taxon>
        <taxon>Actinoplanes</taxon>
    </lineage>
</organism>
<evidence type="ECO:0000256" key="2">
    <source>
        <dbReference type="SAM" id="SignalP"/>
    </source>
</evidence>
<feature type="signal peptide" evidence="2">
    <location>
        <begin position="1"/>
        <end position="23"/>
    </location>
</feature>
<comment type="caution">
    <text evidence="4">The sequence shown here is derived from an EMBL/GenBank/DDBJ whole genome shotgun (WGS) entry which is preliminary data.</text>
</comment>
<dbReference type="Gene3D" id="2.60.120.260">
    <property type="entry name" value="Galactose-binding domain-like"/>
    <property type="match status" value="1"/>
</dbReference>
<dbReference type="Pfam" id="PF01510">
    <property type="entry name" value="Amidase_2"/>
    <property type="match status" value="1"/>
</dbReference>
<evidence type="ECO:0000313" key="5">
    <source>
        <dbReference type="Proteomes" id="UP000679690"/>
    </source>
</evidence>
<dbReference type="Proteomes" id="UP000679690">
    <property type="component" value="Unassembled WGS sequence"/>
</dbReference>
<proteinExistence type="inferred from homology"/>
<dbReference type="InterPro" id="IPR006619">
    <property type="entry name" value="PGRP_domain_met/bac"/>
</dbReference>
<dbReference type="Gene3D" id="3.40.80.10">
    <property type="entry name" value="Peptidoglycan recognition protein-like"/>
    <property type="match status" value="1"/>
</dbReference>
<protein>
    <submittedName>
        <fullName evidence="4">N-acetylmuramoyl-L-alanine amidase</fullName>
    </submittedName>
</protein>
<gene>
    <name evidence="4" type="ORF">J5X75_32365</name>
</gene>
<feature type="domain" description="Peptidoglycan recognition protein family" evidence="3">
    <location>
        <begin position="206"/>
        <end position="354"/>
    </location>
</feature>
<dbReference type="CDD" id="cd06583">
    <property type="entry name" value="PGRP"/>
    <property type="match status" value="1"/>
</dbReference>
<keyword evidence="5" id="KW-1185">Reference proteome</keyword>
<accession>A0ABS3UUH0</accession>
<dbReference type="PANTHER" id="PTHR11022:SF41">
    <property type="entry name" value="PEPTIDOGLYCAN-RECOGNITION PROTEIN LC-RELATED"/>
    <property type="match status" value="1"/>
</dbReference>